<evidence type="ECO:0000256" key="19">
    <source>
        <dbReference type="ARBA" id="ARBA00032706"/>
    </source>
</evidence>
<dbReference type="NCBIfam" id="TIGR00139">
    <property type="entry name" value="h_aconitase"/>
    <property type="match status" value="1"/>
</dbReference>
<feature type="domain" description="Aconitase/3-isopropylmalate dehydratase large subunit alpha/beta/alpha" evidence="21">
    <location>
        <begin position="379"/>
        <end position="801"/>
    </location>
</feature>
<dbReference type="SUPFAM" id="SSF52016">
    <property type="entry name" value="LeuD/IlvD-like"/>
    <property type="match status" value="1"/>
</dbReference>
<dbReference type="GO" id="GO:0005739">
    <property type="term" value="C:mitochondrion"/>
    <property type="evidence" value="ECO:0007669"/>
    <property type="project" value="UniProtKB-SubCell"/>
</dbReference>
<dbReference type="GO" id="GO:0046872">
    <property type="term" value="F:metal ion binding"/>
    <property type="evidence" value="ECO:0007669"/>
    <property type="project" value="UniProtKB-UniRule"/>
</dbReference>
<dbReference type="GO" id="GO:0004409">
    <property type="term" value="F:homoaconitate hydratase activity"/>
    <property type="evidence" value="ECO:0007669"/>
    <property type="project" value="UniProtKB-UniRule"/>
</dbReference>
<evidence type="ECO:0000256" key="6">
    <source>
        <dbReference type="ARBA" id="ARBA00012022"/>
    </source>
</evidence>
<dbReference type="InterPro" id="IPR001030">
    <property type="entry name" value="Acoase/IPM_deHydtase_lsu_aba"/>
</dbReference>
<proteinExistence type="inferred from homology"/>
<dbReference type="Gene3D" id="3.20.19.10">
    <property type="entry name" value="Aconitase, domain 4"/>
    <property type="match status" value="1"/>
</dbReference>
<dbReference type="InterPro" id="IPR039386">
    <property type="entry name" value="Homoaconitase_swivel"/>
</dbReference>
<sequence>MDQEKQKNAIPIWLDCDPGQDDTVAIILASYSLDFNLIGISTVHGNVSLENTTSNALRVLTAIGKTEIPVYPGEAKPLNNYRNVFAEDVHGKTGLNGSDLLPAPRISAKNHNDFFPQLAAVIEKYAGEICIVATGPLTNMALFFSEYPQLISKVRWLSIMGGGIKVSNITDNAEFNFYCDPFAAKVIFENSSWLGKIILSPLDVTQTVFISEAIQKRILASSDTESASSFRLMMYELIDSTNKRMLAKHLSNYKGPVIHDPVALVALLSFENRTNQVFVSYNRQVFEVGVEPGNYGSCMDARDDPNGVYVLKAIDTDTFWDYLTSVYEVCDKHAFMNTLTKDQLREEFHNINTRARFRIASRTFSTTPIRNVGQNLIEKIVQKYAVGLPEGKVVHSGDYVSIRPAHVMSHDNSWPVALKFKGLGASKVKDNRQIVNTLDHDVQNKSEKNLEKYENIKNFAKEQGIDFYPAGRGIGHQIMIEEGYAFPGNLTVASDSHSNTYGGIGALGTAVVRTDAAAIWATGQTWWQVPPVANVVLEGELPEGTTGKDIIIALCGLFNNDEVLNHAIEFTGDAIKNLSVDYRLTIANMTTEWGALSGVFPIDNTVINWYTNRLLRVGPNHPRINNKTLENLKNNRVVADKDAYYAKTLKIDLSTLSPYVAGPNSVKVGTSIDKLSAQELKVNKAYLVSCTNSRLSDIKAAANVVKGNKIAPGVEFYIAAASSEVQADAEADGAWKTLIEAGCIPLPAGCGPCIGLGAGLLKEGEIGISATNRNFKGRMGSKDALAFLASPEIVAASAVLGKIAAPEEVSGQPCKEATEVKKVVTINEKPAGESDEVSSGAKTLEGFPEFIEGEIVFCDADNVNTDGIYPGKYTYQDDVSREKMAEVCMENYDAEFGKKTKTGDIIVSGFNFGTGSSREQAATAILARDIKLVAAGSFSNIFGRNSINNALLTLELPELISKLRERFQSEPEELTRRTKWTLRWDVPTSIVTVKDENGNVVITNKVGELGTNLQEIIIEGGLEGWVRAQIKKENK</sequence>
<keyword evidence="14 20" id="KW-0496">Mitochondrion</keyword>
<organism evidence="24 25">
    <name type="scientific">Pichia inconspicua</name>
    <dbReference type="NCBI Taxonomy" id="52247"/>
    <lineage>
        <taxon>Eukaryota</taxon>
        <taxon>Fungi</taxon>
        <taxon>Dikarya</taxon>
        <taxon>Ascomycota</taxon>
        <taxon>Saccharomycotina</taxon>
        <taxon>Pichiomycetes</taxon>
        <taxon>Pichiales</taxon>
        <taxon>Pichiaceae</taxon>
        <taxon>Pichia</taxon>
    </lineage>
</organism>
<keyword evidence="16 20" id="KW-0456">Lyase</keyword>
<dbReference type="InterPro" id="IPR036008">
    <property type="entry name" value="Aconitase_4Fe-4S_dom"/>
</dbReference>
<dbReference type="InterPro" id="IPR015910">
    <property type="entry name" value="I/U_nuclsd_hydro_CS"/>
</dbReference>
<dbReference type="Proteomes" id="UP000307173">
    <property type="component" value="Unassembled WGS sequence"/>
</dbReference>
<dbReference type="PRINTS" id="PR00415">
    <property type="entry name" value="ACONITASE"/>
</dbReference>
<reference evidence="24 25" key="1">
    <citation type="journal article" date="2019" name="Front. Genet.">
        <title>Whole-Genome Sequencing of the Opportunistic Yeast Pathogen Candida inconspicua Uncovers Its Hybrid Origin.</title>
        <authorList>
            <person name="Mixao V."/>
            <person name="Hansen A.P."/>
            <person name="Saus E."/>
            <person name="Boekhout T."/>
            <person name="Lass-Florl C."/>
            <person name="Gabaldon T."/>
        </authorList>
    </citation>
    <scope>NUCLEOTIDE SEQUENCE [LARGE SCALE GENOMIC DNA]</scope>
    <source>
        <strain evidence="24 25">CBS 180</strain>
    </source>
</reference>
<dbReference type="Gene3D" id="3.90.245.10">
    <property type="entry name" value="Ribonucleoside hydrolase-like"/>
    <property type="match status" value="1"/>
</dbReference>
<evidence type="ECO:0000259" key="22">
    <source>
        <dbReference type="Pfam" id="PF00694"/>
    </source>
</evidence>
<dbReference type="InterPro" id="IPR036452">
    <property type="entry name" value="Ribo_hydro-like"/>
</dbReference>
<dbReference type="GO" id="GO:0019878">
    <property type="term" value="P:lysine biosynthetic process via aminoadipic acid"/>
    <property type="evidence" value="ECO:0007669"/>
    <property type="project" value="UniProtKB-UniRule"/>
</dbReference>
<keyword evidence="17" id="KW-0326">Glycosidase</keyword>
<evidence type="ECO:0000259" key="23">
    <source>
        <dbReference type="Pfam" id="PF01156"/>
    </source>
</evidence>
<evidence type="ECO:0000256" key="8">
    <source>
        <dbReference type="ARBA" id="ARBA00022605"/>
    </source>
</evidence>
<dbReference type="InterPro" id="IPR015931">
    <property type="entry name" value="Acnase/IPM_dHydase_lsu_aba_1/3"/>
</dbReference>
<evidence type="ECO:0000256" key="12">
    <source>
        <dbReference type="ARBA" id="ARBA00023004"/>
    </source>
</evidence>
<evidence type="ECO:0000313" key="24">
    <source>
        <dbReference type="EMBL" id="TID15787.1"/>
    </source>
</evidence>
<evidence type="ECO:0000256" key="2">
    <source>
        <dbReference type="ARBA" id="ARBA00004173"/>
    </source>
</evidence>
<keyword evidence="12 20" id="KW-0408">Iron</keyword>
<dbReference type="PROSITE" id="PS01244">
    <property type="entry name" value="ACONITASE_2"/>
    <property type="match status" value="1"/>
</dbReference>
<dbReference type="Pfam" id="PF01156">
    <property type="entry name" value="IU_nuc_hydro"/>
    <property type="match status" value="1"/>
</dbReference>
<name>A0A4T0WWJ3_9ASCO</name>
<dbReference type="CDD" id="cd01674">
    <property type="entry name" value="Homoaconitase_Swivel"/>
    <property type="match status" value="1"/>
</dbReference>
<feature type="domain" description="Inosine/uridine-preferring nucleoside hydrolase" evidence="23">
    <location>
        <begin position="12"/>
        <end position="321"/>
    </location>
</feature>
<comment type="similarity">
    <text evidence="4 20">Belongs to the aconitase/IPM isomerase family.</text>
</comment>
<evidence type="ECO:0000256" key="10">
    <source>
        <dbReference type="ARBA" id="ARBA00022801"/>
    </source>
</evidence>
<comment type="caution">
    <text evidence="24">The sequence shown here is derived from an EMBL/GenBank/DDBJ whole genome shotgun (WGS) entry which is preliminary data.</text>
</comment>
<evidence type="ECO:0000256" key="9">
    <source>
        <dbReference type="ARBA" id="ARBA00022723"/>
    </source>
</evidence>
<comment type="similarity">
    <text evidence="5">Belongs to the IUNH family.</text>
</comment>
<dbReference type="OrthoDB" id="10262323at2759"/>
<keyword evidence="10" id="KW-0378">Hydrolase</keyword>
<evidence type="ECO:0000256" key="11">
    <source>
        <dbReference type="ARBA" id="ARBA00022946"/>
    </source>
</evidence>
<evidence type="ECO:0000313" key="25">
    <source>
        <dbReference type="Proteomes" id="UP000307173"/>
    </source>
</evidence>
<dbReference type="InterPro" id="IPR004418">
    <property type="entry name" value="Homoaconitase_mito"/>
</dbReference>
<evidence type="ECO:0000256" key="7">
    <source>
        <dbReference type="ARBA" id="ARBA00021560"/>
    </source>
</evidence>
<keyword evidence="15 20" id="KW-0457">Lysine biosynthesis</keyword>
<dbReference type="PROSITE" id="PS01247">
    <property type="entry name" value="IUNH"/>
    <property type="match status" value="1"/>
</dbReference>
<dbReference type="SUPFAM" id="SSF53590">
    <property type="entry name" value="Nucleoside hydrolase"/>
    <property type="match status" value="1"/>
</dbReference>
<dbReference type="GO" id="GO:0051539">
    <property type="term" value="F:4 iron, 4 sulfur cluster binding"/>
    <property type="evidence" value="ECO:0007669"/>
    <property type="project" value="UniProtKB-UniRule"/>
</dbReference>
<comment type="cofactor">
    <cofactor evidence="20">
        <name>[4Fe-4S] cluster</name>
        <dbReference type="ChEBI" id="CHEBI:49883"/>
    </cofactor>
    <text evidence="20">Binds 1 [4Fe-4S] cluster per subunit.</text>
</comment>
<dbReference type="Pfam" id="PF00330">
    <property type="entry name" value="Aconitase"/>
    <property type="match status" value="1"/>
</dbReference>
<evidence type="ECO:0000256" key="17">
    <source>
        <dbReference type="ARBA" id="ARBA00023295"/>
    </source>
</evidence>
<comment type="function">
    <text evidence="1 20">Catalyzes the reversible hydration of cis-homoaconitate to (2R,3S)-homoisocitrate, a step in the alpha-aminoadipate pathway for lysine biosynthesis.</text>
</comment>
<comment type="catalytic activity">
    <reaction evidence="18 20">
        <text>(2R,3S)-homoisocitrate = cis-homoaconitate + H2O</text>
        <dbReference type="Rhea" id="RHEA:15485"/>
        <dbReference type="ChEBI" id="CHEBI:15377"/>
        <dbReference type="ChEBI" id="CHEBI:15404"/>
        <dbReference type="ChEBI" id="CHEBI:58174"/>
        <dbReference type="EC" id="4.2.1.36"/>
    </reaction>
</comment>
<dbReference type="PROSITE" id="PS00450">
    <property type="entry name" value="ACONITASE_1"/>
    <property type="match status" value="1"/>
</dbReference>
<comment type="pathway">
    <text evidence="3 20">Amino-acid biosynthesis; L-lysine biosynthesis via AAA pathway; L-alpha-aminoadipate from 2-oxoglutarate: step 3/5.</text>
</comment>
<evidence type="ECO:0000256" key="14">
    <source>
        <dbReference type="ARBA" id="ARBA00023128"/>
    </source>
</evidence>
<evidence type="ECO:0000256" key="20">
    <source>
        <dbReference type="RuleBase" id="RU362038"/>
    </source>
</evidence>
<dbReference type="EMBL" id="SELW01000652">
    <property type="protein sequence ID" value="TID15787.1"/>
    <property type="molecule type" value="Genomic_DNA"/>
</dbReference>
<accession>A0A4T0WWJ3</accession>
<dbReference type="InterPro" id="IPR015928">
    <property type="entry name" value="Aconitase/3IPM_dehydase_swvl"/>
</dbReference>
<dbReference type="InterPro" id="IPR000573">
    <property type="entry name" value="AconitaseA/IPMdHydase_ssu_swvl"/>
</dbReference>
<dbReference type="PANTHER" id="PTHR43822">
    <property type="entry name" value="HOMOACONITASE, MITOCHONDRIAL-RELATED"/>
    <property type="match status" value="1"/>
</dbReference>
<evidence type="ECO:0000256" key="3">
    <source>
        <dbReference type="ARBA" id="ARBA00005106"/>
    </source>
</evidence>
<dbReference type="InterPro" id="IPR001910">
    <property type="entry name" value="Inosine/uridine_hydrolase_dom"/>
</dbReference>
<dbReference type="Gene3D" id="3.30.499.10">
    <property type="entry name" value="Aconitase, domain 3"/>
    <property type="match status" value="2"/>
</dbReference>
<evidence type="ECO:0000256" key="13">
    <source>
        <dbReference type="ARBA" id="ARBA00023014"/>
    </source>
</evidence>
<evidence type="ECO:0000256" key="5">
    <source>
        <dbReference type="ARBA" id="ARBA00009176"/>
    </source>
</evidence>
<evidence type="ECO:0000256" key="4">
    <source>
        <dbReference type="ARBA" id="ARBA00007185"/>
    </source>
</evidence>
<keyword evidence="25" id="KW-1185">Reference proteome</keyword>
<dbReference type="Pfam" id="PF00694">
    <property type="entry name" value="Aconitase_C"/>
    <property type="match status" value="1"/>
</dbReference>
<keyword evidence="8 20" id="KW-0028">Amino-acid biosynthesis</keyword>
<evidence type="ECO:0000259" key="21">
    <source>
        <dbReference type="Pfam" id="PF00330"/>
    </source>
</evidence>
<keyword evidence="11 20" id="KW-0809">Transit peptide</keyword>
<dbReference type="AlphaFoldDB" id="A0A4T0WWJ3"/>
<dbReference type="FunFam" id="3.30.499.10:FF:000013">
    <property type="entry name" value="Homoaconitase, mitochondrial"/>
    <property type="match status" value="1"/>
</dbReference>
<comment type="subcellular location">
    <subcellularLocation>
        <location evidence="2 20">Mitochondrion</location>
    </subcellularLocation>
</comment>
<dbReference type="InterPro" id="IPR050067">
    <property type="entry name" value="IPM_dehydratase_rel_enz"/>
</dbReference>
<evidence type="ECO:0000256" key="18">
    <source>
        <dbReference type="ARBA" id="ARBA00029338"/>
    </source>
</evidence>
<dbReference type="PANTHER" id="PTHR43822:SF2">
    <property type="entry name" value="HOMOACONITASE, MITOCHONDRIAL"/>
    <property type="match status" value="1"/>
</dbReference>
<evidence type="ECO:0000256" key="16">
    <source>
        <dbReference type="ARBA" id="ARBA00023239"/>
    </source>
</evidence>
<keyword evidence="13 20" id="KW-0411">Iron-sulfur</keyword>
<keyword evidence="9 20" id="KW-0479">Metal-binding</keyword>
<dbReference type="UniPathway" id="UPA00033">
    <property type="reaction ID" value="UER01027"/>
</dbReference>
<protein>
    <recommendedName>
        <fullName evidence="7 20">Homoaconitase, mitochondrial</fullName>
        <ecNumber evidence="6 20">4.2.1.36</ecNumber>
    </recommendedName>
    <alternativeName>
        <fullName evidence="19 20">Homoaconitate hydratase</fullName>
    </alternativeName>
</protein>
<dbReference type="SUPFAM" id="SSF53732">
    <property type="entry name" value="Aconitase iron-sulfur domain"/>
    <property type="match status" value="1"/>
</dbReference>
<feature type="domain" description="Aconitase A/isopropylmalate dehydratase small subunit swivel" evidence="22">
    <location>
        <begin position="837"/>
        <end position="958"/>
    </location>
</feature>
<gene>
    <name evidence="24" type="ORF">CANINC_004316</name>
</gene>
<dbReference type="InterPro" id="IPR018136">
    <property type="entry name" value="Aconitase_4Fe-4S_BS"/>
</dbReference>
<dbReference type="GO" id="GO:0016799">
    <property type="term" value="F:hydrolase activity, hydrolyzing N-glycosyl compounds"/>
    <property type="evidence" value="ECO:0007669"/>
    <property type="project" value="InterPro"/>
</dbReference>
<dbReference type="EC" id="4.2.1.36" evidence="6 20"/>
<evidence type="ECO:0000256" key="15">
    <source>
        <dbReference type="ARBA" id="ARBA00023154"/>
    </source>
</evidence>
<dbReference type="STRING" id="52247.A0A4T0WWJ3"/>
<evidence type="ECO:0000256" key="1">
    <source>
        <dbReference type="ARBA" id="ARBA00003422"/>
    </source>
</evidence>